<keyword evidence="1" id="KW-1133">Transmembrane helix</keyword>
<evidence type="ECO:0000256" key="1">
    <source>
        <dbReference type="SAM" id="Phobius"/>
    </source>
</evidence>
<keyword evidence="1" id="KW-0472">Membrane</keyword>
<dbReference type="PANTHER" id="PTHR33069:SF3">
    <property type="entry name" value="DYNEIN HEAVY CHAIN TAIL DOMAIN-CONTAINING PROTEIN"/>
    <property type="match status" value="1"/>
</dbReference>
<feature type="non-terminal residue" evidence="2">
    <location>
        <position position="1"/>
    </location>
</feature>
<comment type="caution">
    <text evidence="2">The sequence shown here is derived from an EMBL/GenBank/DDBJ whole genome shotgun (WGS) entry which is preliminary data.</text>
</comment>
<accession>A0A2S4WJ90</accession>
<dbReference type="VEuPathDB" id="FungiDB:PSHT_01868"/>
<dbReference type="AlphaFoldDB" id="A0A2S4WJ90"/>
<dbReference type="EMBL" id="PKSM01000015">
    <property type="protein sequence ID" value="POW21866.1"/>
    <property type="molecule type" value="Genomic_DNA"/>
</dbReference>
<protein>
    <submittedName>
        <fullName evidence="2">Uncharacterized protein</fullName>
    </submittedName>
</protein>
<reference evidence="3" key="2">
    <citation type="journal article" date="2018" name="BMC Genomics">
        <title>Genomic insights into host adaptation between the wheat stripe rust pathogen (Puccinia striiformis f. sp. tritici) and the barley stripe rust pathogen (Puccinia striiformis f. sp. hordei).</title>
        <authorList>
            <person name="Xia C."/>
            <person name="Wang M."/>
            <person name="Yin C."/>
            <person name="Cornejo O.E."/>
            <person name="Hulbert S.H."/>
            <person name="Chen X."/>
        </authorList>
    </citation>
    <scope>NUCLEOTIDE SEQUENCE [LARGE SCALE GENOMIC DNA]</scope>
    <source>
        <strain evidence="3">93TX-2</strain>
    </source>
</reference>
<gene>
    <name evidence="2" type="ORF">PSHT_01868</name>
</gene>
<keyword evidence="3" id="KW-1185">Reference proteome</keyword>
<dbReference type="Proteomes" id="UP000238274">
    <property type="component" value="Unassembled WGS sequence"/>
</dbReference>
<name>A0A2S4WJ90_9BASI</name>
<evidence type="ECO:0000313" key="3">
    <source>
        <dbReference type="Proteomes" id="UP000238274"/>
    </source>
</evidence>
<reference evidence="3" key="3">
    <citation type="journal article" date="2018" name="Mol. Plant Microbe Interact.">
        <title>Genome sequence resources for the wheat stripe rust pathogen (Puccinia striiformis f. sp. tritici) and the barley stripe rust pathogen (Puccinia striiformis f. sp. hordei).</title>
        <authorList>
            <person name="Xia C."/>
            <person name="Wang M."/>
            <person name="Yin C."/>
            <person name="Cornejo O.E."/>
            <person name="Hulbert S.H."/>
            <person name="Chen X."/>
        </authorList>
    </citation>
    <scope>NUCLEOTIDE SEQUENCE [LARGE SCALE GENOMIC DNA]</scope>
    <source>
        <strain evidence="3">93TX-2</strain>
    </source>
</reference>
<feature type="transmembrane region" description="Helical" evidence="1">
    <location>
        <begin position="217"/>
        <end position="236"/>
    </location>
</feature>
<keyword evidence="1" id="KW-0812">Transmembrane</keyword>
<organism evidence="2 3">
    <name type="scientific">Puccinia striiformis</name>
    <dbReference type="NCBI Taxonomy" id="27350"/>
    <lineage>
        <taxon>Eukaryota</taxon>
        <taxon>Fungi</taxon>
        <taxon>Dikarya</taxon>
        <taxon>Basidiomycota</taxon>
        <taxon>Pucciniomycotina</taxon>
        <taxon>Pucciniomycetes</taxon>
        <taxon>Pucciniales</taxon>
        <taxon>Pucciniaceae</taxon>
        <taxon>Puccinia</taxon>
    </lineage>
</organism>
<evidence type="ECO:0000313" key="2">
    <source>
        <dbReference type="EMBL" id="POW21866.1"/>
    </source>
</evidence>
<dbReference type="PANTHER" id="PTHR33069">
    <property type="entry name" value="CHROMOSOME 7, WHOLE GENOME SHOTGUN SEQUENCE-RELATED"/>
    <property type="match status" value="1"/>
</dbReference>
<sequence length="262" mass="29890">VATQRTPEFPTHREIRPVYRGFVRLTSKCDTTEDIRHLQSNTCDVDVKRVSLREGKMALAKLQSNLLPLLHQQLTTLLGVLDPWGLMTSQANSILQLILEMQAALEHNLDQIKVALNTLCPEESQDKSSSSGDQHNKHLKLFKLNCLDSMLTEQLFKYMQANFQEAFVLLEHRLQTCLSELALTLQLDIADFKQISTDETLLQEFPRKRLIKRANKMKAHLGSALFLVLVYYVPIIPDDDDHQPVGSSPAHNCLCFHLLFTE</sequence>
<reference evidence="2 3" key="1">
    <citation type="submission" date="2017-12" db="EMBL/GenBank/DDBJ databases">
        <title>Gene loss provides genomic basis for host adaptation in cereal stripe rust fungi.</title>
        <authorList>
            <person name="Xia C."/>
        </authorList>
    </citation>
    <scope>NUCLEOTIDE SEQUENCE [LARGE SCALE GENOMIC DNA]</scope>
    <source>
        <strain evidence="2 3">93TX-2</strain>
    </source>
</reference>
<proteinExistence type="predicted"/>
<dbReference type="VEuPathDB" id="FungiDB:PSTT_04065"/>
<dbReference type="VEuPathDB" id="FungiDB:PSTT_04066"/>